<keyword evidence="3" id="KW-0804">Transcription</keyword>
<dbReference type="PROSITE" id="PS01117">
    <property type="entry name" value="HTH_MARR_1"/>
    <property type="match status" value="1"/>
</dbReference>
<dbReference type="Proteomes" id="UP000294508">
    <property type="component" value="Unassembled WGS sequence"/>
</dbReference>
<dbReference type="InterPro" id="IPR036388">
    <property type="entry name" value="WH-like_DNA-bd_sf"/>
</dbReference>
<evidence type="ECO:0000256" key="2">
    <source>
        <dbReference type="ARBA" id="ARBA00023125"/>
    </source>
</evidence>
<organism evidence="5 6">
    <name type="scientific">Kribbella steppae</name>
    <dbReference type="NCBI Taxonomy" id="2512223"/>
    <lineage>
        <taxon>Bacteria</taxon>
        <taxon>Bacillati</taxon>
        <taxon>Actinomycetota</taxon>
        <taxon>Actinomycetes</taxon>
        <taxon>Propionibacteriales</taxon>
        <taxon>Kribbellaceae</taxon>
        <taxon>Kribbella</taxon>
    </lineage>
</organism>
<dbReference type="GO" id="GO:0003677">
    <property type="term" value="F:DNA binding"/>
    <property type="evidence" value="ECO:0007669"/>
    <property type="project" value="UniProtKB-KW"/>
</dbReference>
<dbReference type="PRINTS" id="PR00598">
    <property type="entry name" value="HTHMARR"/>
</dbReference>
<keyword evidence="1" id="KW-0805">Transcription regulation</keyword>
<gene>
    <name evidence="5" type="ORF">EV652_104305</name>
</gene>
<dbReference type="PROSITE" id="PS50995">
    <property type="entry name" value="HTH_MARR_2"/>
    <property type="match status" value="1"/>
</dbReference>
<keyword evidence="6" id="KW-1185">Reference proteome</keyword>
<accession>A0A4R2HP15</accession>
<dbReference type="RefSeq" id="WP_132209465.1">
    <property type="nucleotide sequence ID" value="NZ_SLWN01000004.1"/>
</dbReference>
<comment type="caution">
    <text evidence="5">The sequence shown here is derived from an EMBL/GenBank/DDBJ whole genome shotgun (WGS) entry which is preliminary data.</text>
</comment>
<dbReference type="EMBL" id="SLWN01000004">
    <property type="protein sequence ID" value="TCO32699.1"/>
    <property type="molecule type" value="Genomic_DNA"/>
</dbReference>
<dbReference type="GO" id="GO:0006950">
    <property type="term" value="P:response to stress"/>
    <property type="evidence" value="ECO:0007669"/>
    <property type="project" value="TreeGrafter"/>
</dbReference>
<dbReference type="PANTHER" id="PTHR33164">
    <property type="entry name" value="TRANSCRIPTIONAL REGULATOR, MARR FAMILY"/>
    <property type="match status" value="1"/>
</dbReference>
<dbReference type="OrthoDB" id="3237509at2"/>
<evidence type="ECO:0000259" key="4">
    <source>
        <dbReference type="PROSITE" id="PS50995"/>
    </source>
</evidence>
<feature type="domain" description="HTH marR-type" evidence="4">
    <location>
        <begin position="24"/>
        <end position="159"/>
    </location>
</feature>
<dbReference type="SUPFAM" id="SSF46785">
    <property type="entry name" value="Winged helix' DNA-binding domain"/>
    <property type="match status" value="1"/>
</dbReference>
<sequence>MTEDHVARIQAEWRVERPDVDTSPQGVIGRLHRIANHLTGELTLLYAKYGLTEGEFDVLAALRRAGTPYERAPGEIALHTMVTTGAVTKRVDRLEQAGLVERRRSDADGRGRVVRLTPTGRRLFDQAFTAHMANERRLLEALTPDDAAQLEKLLTTWLGVLEPRTD</sequence>
<evidence type="ECO:0000256" key="3">
    <source>
        <dbReference type="ARBA" id="ARBA00023163"/>
    </source>
</evidence>
<evidence type="ECO:0000313" key="6">
    <source>
        <dbReference type="Proteomes" id="UP000294508"/>
    </source>
</evidence>
<dbReference type="InterPro" id="IPR023187">
    <property type="entry name" value="Tscrpt_reg_MarR-type_CS"/>
</dbReference>
<dbReference type="InterPro" id="IPR039422">
    <property type="entry name" value="MarR/SlyA-like"/>
</dbReference>
<dbReference type="Pfam" id="PF12802">
    <property type="entry name" value="MarR_2"/>
    <property type="match status" value="1"/>
</dbReference>
<keyword evidence="2 5" id="KW-0238">DNA-binding</keyword>
<evidence type="ECO:0000313" key="5">
    <source>
        <dbReference type="EMBL" id="TCO32699.1"/>
    </source>
</evidence>
<dbReference type="SMART" id="SM00347">
    <property type="entry name" value="HTH_MARR"/>
    <property type="match status" value="1"/>
</dbReference>
<dbReference type="Gene3D" id="1.10.10.10">
    <property type="entry name" value="Winged helix-like DNA-binding domain superfamily/Winged helix DNA-binding domain"/>
    <property type="match status" value="1"/>
</dbReference>
<dbReference type="CDD" id="cd00090">
    <property type="entry name" value="HTH_ARSR"/>
    <property type="match status" value="1"/>
</dbReference>
<dbReference type="InterPro" id="IPR000835">
    <property type="entry name" value="HTH_MarR-typ"/>
</dbReference>
<dbReference type="PANTHER" id="PTHR33164:SF104">
    <property type="entry name" value="TRANSCRIPTIONAL REGULATORY PROTEIN"/>
    <property type="match status" value="1"/>
</dbReference>
<name>A0A4R2HP15_9ACTN</name>
<proteinExistence type="predicted"/>
<dbReference type="InterPro" id="IPR036390">
    <property type="entry name" value="WH_DNA-bd_sf"/>
</dbReference>
<dbReference type="InterPro" id="IPR011991">
    <property type="entry name" value="ArsR-like_HTH"/>
</dbReference>
<dbReference type="AlphaFoldDB" id="A0A4R2HP15"/>
<evidence type="ECO:0000256" key="1">
    <source>
        <dbReference type="ARBA" id="ARBA00023015"/>
    </source>
</evidence>
<reference evidence="5 6" key="1">
    <citation type="journal article" date="2015" name="Stand. Genomic Sci.">
        <title>Genomic Encyclopedia of Bacterial and Archaeal Type Strains, Phase III: the genomes of soil and plant-associated and newly described type strains.</title>
        <authorList>
            <person name="Whitman W.B."/>
            <person name="Woyke T."/>
            <person name="Klenk H.P."/>
            <person name="Zhou Y."/>
            <person name="Lilburn T.G."/>
            <person name="Beck B.J."/>
            <person name="De Vos P."/>
            <person name="Vandamme P."/>
            <person name="Eisen J.A."/>
            <person name="Garrity G."/>
            <person name="Hugenholtz P."/>
            <person name="Kyrpides N.C."/>
        </authorList>
    </citation>
    <scope>NUCLEOTIDE SEQUENCE [LARGE SCALE GENOMIC DNA]</scope>
    <source>
        <strain evidence="5 6">VKM Ac-2572</strain>
    </source>
</reference>
<dbReference type="GO" id="GO:0003700">
    <property type="term" value="F:DNA-binding transcription factor activity"/>
    <property type="evidence" value="ECO:0007669"/>
    <property type="project" value="InterPro"/>
</dbReference>
<protein>
    <submittedName>
        <fullName evidence="5">DNA-binding MarR family transcriptional regulator</fullName>
    </submittedName>
</protein>